<sequence>MEHSTPLITTIVGGLALAYLLGMIAQRLKISPLVGYLAAGVLAGPFTPGFVADAALAPELAEIGVILLMFGVGLHFSLKDLLAVKAIAIPGAIAQIAVATLLGLGLSMLFGWGIFTGVVFGLCLSTASTVVLLRALEERQLIESQRGQIAIGWLIVEDLAMVLTLVLLPAAAAIMNTDDASFSELTLGLAWTIGKVVLFIFIMIVVGRKVIPWILSRTASTGSRELFTLAVLALALGIAYAAVAIFDASFALGAFFAGMVLNESELSHRAAQDTLPLRDAFAVLFFVSVGMLFDPVVLIEQPLGILAVLAIIIIGKSAAALVLVRMFGHSRRTALTISVSLAQIGEFAFILAGMGLTLGVMDKDAQNLVLAGAIVSIMLNPVLFSLLDKYLEKTETIEEQLLEETLEEETQVPVDICGHAIIVGYGRVGGMLADKLRRREIPVVVVEDTRARFEELAENGFSAILGNGANKDIISLARIECAKTLLLTIPNGYEAGEIVATAKEMNPDITVIVRAHYDDEVSFIKERGAEHIIIGEHEIAKSMATLMCNDVEEFGCSIDDFIDNDNKKVEGKNLDEYLKPSH</sequence>
<dbReference type="GO" id="GO:0016020">
    <property type="term" value="C:membrane"/>
    <property type="evidence" value="ECO:0007669"/>
    <property type="project" value="UniProtKB-SubCell"/>
</dbReference>
<feature type="transmembrane region" description="Helical" evidence="9">
    <location>
        <begin position="187"/>
        <end position="206"/>
    </location>
</feature>
<feature type="transmembrane region" description="Helical" evidence="9">
    <location>
        <begin position="154"/>
        <end position="175"/>
    </location>
</feature>
<reference evidence="11" key="1">
    <citation type="submission" date="2021-06" db="EMBL/GenBank/DDBJ databases">
        <title>Emergence of genetically related NDM-1-producing Providencia rettgeri strains in Argentina.</title>
        <authorList>
            <person name="Pasteran F."/>
            <person name="Meo A."/>
            <person name="Gomez S."/>
            <person name="Derdoy L."/>
            <person name="Albronoz E."/>
            <person name="Faccone D."/>
            <person name="Guerriero L."/>
            <person name="Archuby D."/>
            <person name="Tarzia A."/>
            <person name="Lopez M."/>
            <person name="Corso A."/>
        </authorList>
    </citation>
    <scope>NUCLEOTIDE SEQUENCE</scope>
    <source>
        <strain evidence="11">PreM15628</strain>
    </source>
</reference>
<protein>
    <submittedName>
        <fullName evidence="11">YbaL family putative K(+) efflux transporter</fullName>
    </submittedName>
</protein>
<evidence type="ECO:0000256" key="9">
    <source>
        <dbReference type="SAM" id="Phobius"/>
    </source>
</evidence>
<evidence type="ECO:0000313" key="12">
    <source>
        <dbReference type="Proteomes" id="UP000682358"/>
    </source>
</evidence>
<evidence type="ECO:0000256" key="7">
    <source>
        <dbReference type="ARBA" id="ARBA00023065"/>
    </source>
</evidence>
<evidence type="ECO:0000256" key="5">
    <source>
        <dbReference type="ARBA" id="ARBA00022692"/>
    </source>
</evidence>
<evidence type="ECO:0000256" key="8">
    <source>
        <dbReference type="ARBA" id="ARBA00023136"/>
    </source>
</evidence>
<feature type="transmembrane region" description="Helical" evidence="9">
    <location>
        <begin position="227"/>
        <end position="260"/>
    </location>
</feature>
<dbReference type="Gene3D" id="3.40.50.720">
    <property type="entry name" value="NAD(P)-binding Rossmann-like Domain"/>
    <property type="match status" value="1"/>
</dbReference>
<keyword evidence="5 9" id="KW-0812">Transmembrane</keyword>
<dbReference type="InterPro" id="IPR038770">
    <property type="entry name" value="Na+/solute_symporter_sf"/>
</dbReference>
<keyword evidence="3" id="KW-0813">Transport</keyword>
<dbReference type="InterPro" id="IPR003148">
    <property type="entry name" value="RCK_N"/>
</dbReference>
<dbReference type="GO" id="GO:0006813">
    <property type="term" value="P:potassium ion transport"/>
    <property type="evidence" value="ECO:0007669"/>
    <property type="project" value="InterPro"/>
</dbReference>
<evidence type="ECO:0000256" key="1">
    <source>
        <dbReference type="ARBA" id="ARBA00004141"/>
    </source>
</evidence>
<name>A0AAJ4TJB0_PRORE</name>
<proteinExistence type="inferred from homology"/>
<feature type="transmembrane region" description="Helical" evidence="9">
    <location>
        <begin position="110"/>
        <end position="133"/>
    </location>
</feature>
<dbReference type="RefSeq" id="WP_140171217.1">
    <property type="nucleotide sequence ID" value="NZ_CAHPQZ010000020.1"/>
</dbReference>
<feature type="transmembrane region" description="Helical" evidence="9">
    <location>
        <begin position="57"/>
        <end position="76"/>
    </location>
</feature>
<feature type="transmembrane region" description="Helical" evidence="9">
    <location>
        <begin position="368"/>
        <end position="387"/>
    </location>
</feature>
<feature type="transmembrane region" description="Helical" evidence="9">
    <location>
        <begin position="33"/>
        <end position="51"/>
    </location>
</feature>
<dbReference type="PANTHER" id="PTHR42751">
    <property type="entry name" value="SODIUM/HYDROGEN EXCHANGER FAMILY/TRKA DOMAIN PROTEIN"/>
    <property type="match status" value="1"/>
</dbReference>
<dbReference type="InterPro" id="IPR006153">
    <property type="entry name" value="Cation/H_exchanger_TM"/>
</dbReference>
<feature type="domain" description="RCK N-terminal" evidence="10">
    <location>
        <begin position="417"/>
        <end position="533"/>
    </location>
</feature>
<keyword evidence="6 9" id="KW-1133">Transmembrane helix</keyword>
<feature type="transmembrane region" description="Helical" evidence="9">
    <location>
        <begin position="334"/>
        <end position="356"/>
    </location>
</feature>
<evidence type="ECO:0000256" key="3">
    <source>
        <dbReference type="ARBA" id="ARBA00022448"/>
    </source>
</evidence>
<feature type="transmembrane region" description="Helical" evidence="9">
    <location>
        <begin position="83"/>
        <end position="104"/>
    </location>
</feature>
<evidence type="ECO:0000256" key="2">
    <source>
        <dbReference type="ARBA" id="ARBA00005551"/>
    </source>
</evidence>
<dbReference type="Gene3D" id="1.20.1530.20">
    <property type="match status" value="1"/>
</dbReference>
<accession>A0AAJ4TJB0</accession>
<dbReference type="Pfam" id="PF02254">
    <property type="entry name" value="TrkA_N"/>
    <property type="match status" value="1"/>
</dbReference>
<dbReference type="GO" id="GO:1902600">
    <property type="term" value="P:proton transmembrane transport"/>
    <property type="evidence" value="ECO:0007669"/>
    <property type="project" value="InterPro"/>
</dbReference>
<keyword evidence="4" id="KW-0050">Antiport</keyword>
<organism evidence="11 12">
    <name type="scientific">Providencia rettgeri</name>
    <dbReference type="NCBI Taxonomy" id="587"/>
    <lineage>
        <taxon>Bacteria</taxon>
        <taxon>Pseudomonadati</taxon>
        <taxon>Pseudomonadota</taxon>
        <taxon>Gammaproteobacteria</taxon>
        <taxon>Enterobacterales</taxon>
        <taxon>Morganellaceae</taxon>
        <taxon>Providencia</taxon>
    </lineage>
</organism>
<gene>
    <name evidence="11" type="primary">ybaL</name>
    <name evidence="11" type="ORF">KOF27_05245</name>
</gene>
<dbReference type="AlphaFoldDB" id="A0AAJ4TJB0"/>
<dbReference type="Proteomes" id="UP000682358">
    <property type="component" value="Chromosome"/>
</dbReference>
<evidence type="ECO:0000259" key="10">
    <source>
        <dbReference type="PROSITE" id="PS51201"/>
    </source>
</evidence>
<feature type="transmembrane region" description="Helical" evidence="9">
    <location>
        <begin position="306"/>
        <end position="328"/>
    </location>
</feature>
<dbReference type="GO" id="GO:0015297">
    <property type="term" value="F:antiporter activity"/>
    <property type="evidence" value="ECO:0007669"/>
    <property type="project" value="UniProtKB-KW"/>
</dbReference>
<evidence type="ECO:0000256" key="4">
    <source>
        <dbReference type="ARBA" id="ARBA00022449"/>
    </source>
</evidence>
<dbReference type="PANTHER" id="PTHR42751:SF1">
    <property type="entry name" value="CATION_PROTON ANTIPORTER YBAL-RELATED"/>
    <property type="match status" value="1"/>
</dbReference>
<dbReference type="SUPFAM" id="SSF51735">
    <property type="entry name" value="NAD(P)-binding Rossmann-fold domains"/>
    <property type="match status" value="1"/>
</dbReference>
<dbReference type="EMBL" id="CP076405">
    <property type="protein sequence ID" value="QWQ21744.1"/>
    <property type="molecule type" value="Genomic_DNA"/>
</dbReference>
<keyword evidence="8 9" id="KW-0472">Membrane</keyword>
<dbReference type="NCBIfam" id="NF007950">
    <property type="entry name" value="PRK10669.1"/>
    <property type="match status" value="1"/>
</dbReference>
<comment type="subcellular location">
    <subcellularLocation>
        <location evidence="1">Membrane</location>
        <topology evidence="1">Multi-pass membrane protein</topology>
    </subcellularLocation>
</comment>
<evidence type="ECO:0000313" key="11">
    <source>
        <dbReference type="EMBL" id="QWQ21744.1"/>
    </source>
</evidence>
<keyword evidence="7" id="KW-0406">Ion transport</keyword>
<dbReference type="GO" id="GO:0008324">
    <property type="term" value="F:monoatomic cation transmembrane transporter activity"/>
    <property type="evidence" value="ECO:0007669"/>
    <property type="project" value="InterPro"/>
</dbReference>
<feature type="transmembrane region" description="Helical" evidence="9">
    <location>
        <begin position="6"/>
        <end position="26"/>
    </location>
</feature>
<evidence type="ECO:0000256" key="6">
    <source>
        <dbReference type="ARBA" id="ARBA00022989"/>
    </source>
</evidence>
<dbReference type="Pfam" id="PF00999">
    <property type="entry name" value="Na_H_Exchanger"/>
    <property type="match status" value="1"/>
</dbReference>
<dbReference type="PROSITE" id="PS51201">
    <property type="entry name" value="RCK_N"/>
    <property type="match status" value="1"/>
</dbReference>
<comment type="similarity">
    <text evidence="2">Belongs to the monovalent cation:proton antiporter 2 (CPA2) transporter (TC 2.A.37) family.</text>
</comment>
<dbReference type="InterPro" id="IPR036291">
    <property type="entry name" value="NAD(P)-bd_dom_sf"/>
</dbReference>
<dbReference type="NCBIfam" id="TIGR00932">
    <property type="entry name" value="2a37"/>
    <property type="match status" value="1"/>
</dbReference>
<dbReference type="InterPro" id="IPR004771">
    <property type="entry name" value="K/H_exchanger"/>
</dbReference>